<name>A0A9P5ZJL9_PLEER</name>
<dbReference type="EMBL" id="MU154670">
    <property type="protein sequence ID" value="KAF9489477.1"/>
    <property type="molecule type" value="Genomic_DNA"/>
</dbReference>
<feature type="non-terminal residue" evidence="1">
    <location>
        <position position="1"/>
    </location>
</feature>
<protein>
    <submittedName>
        <fullName evidence="1">Uncharacterized protein</fullName>
    </submittedName>
</protein>
<proteinExistence type="predicted"/>
<sequence>IAPPAARQTLQRPLYILNHLSALPLESPCPASDSGPCACDPCYNYTPLDSKIPTLVIAGHSETATSDTAAHRGTSTQVWDRHEGMRKCPTPHIPLLHVSIHAASGSAGCRTLGFYLFVPESASGKGGGGRGSRRERMG</sequence>
<organism evidence="1 2">
    <name type="scientific">Pleurotus eryngii</name>
    <name type="common">Boletus of the steppes</name>
    <dbReference type="NCBI Taxonomy" id="5323"/>
    <lineage>
        <taxon>Eukaryota</taxon>
        <taxon>Fungi</taxon>
        <taxon>Dikarya</taxon>
        <taxon>Basidiomycota</taxon>
        <taxon>Agaricomycotina</taxon>
        <taxon>Agaricomycetes</taxon>
        <taxon>Agaricomycetidae</taxon>
        <taxon>Agaricales</taxon>
        <taxon>Pleurotineae</taxon>
        <taxon>Pleurotaceae</taxon>
        <taxon>Pleurotus</taxon>
    </lineage>
</organism>
<dbReference type="Proteomes" id="UP000807025">
    <property type="component" value="Unassembled WGS sequence"/>
</dbReference>
<dbReference type="AlphaFoldDB" id="A0A9P5ZJL9"/>
<comment type="caution">
    <text evidence="1">The sequence shown here is derived from an EMBL/GenBank/DDBJ whole genome shotgun (WGS) entry which is preliminary data.</text>
</comment>
<evidence type="ECO:0000313" key="1">
    <source>
        <dbReference type="EMBL" id="KAF9489477.1"/>
    </source>
</evidence>
<gene>
    <name evidence="1" type="ORF">BDN71DRAFT_1456098</name>
</gene>
<reference evidence="1" key="1">
    <citation type="submission" date="2020-11" db="EMBL/GenBank/DDBJ databases">
        <authorList>
            <consortium name="DOE Joint Genome Institute"/>
            <person name="Ahrendt S."/>
            <person name="Riley R."/>
            <person name="Andreopoulos W."/>
            <person name="Labutti K."/>
            <person name="Pangilinan J."/>
            <person name="Ruiz-Duenas F.J."/>
            <person name="Barrasa J.M."/>
            <person name="Sanchez-Garcia M."/>
            <person name="Camarero S."/>
            <person name="Miyauchi S."/>
            <person name="Serrano A."/>
            <person name="Linde D."/>
            <person name="Babiker R."/>
            <person name="Drula E."/>
            <person name="Ayuso-Fernandez I."/>
            <person name="Pacheco R."/>
            <person name="Padilla G."/>
            <person name="Ferreira P."/>
            <person name="Barriuso J."/>
            <person name="Kellner H."/>
            <person name="Castanera R."/>
            <person name="Alfaro M."/>
            <person name="Ramirez L."/>
            <person name="Pisabarro A.G."/>
            <person name="Kuo A."/>
            <person name="Tritt A."/>
            <person name="Lipzen A."/>
            <person name="He G."/>
            <person name="Yan M."/>
            <person name="Ng V."/>
            <person name="Cullen D."/>
            <person name="Martin F."/>
            <person name="Rosso M.-N."/>
            <person name="Henrissat B."/>
            <person name="Hibbett D."/>
            <person name="Martinez A.T."/>
            <person name="Grigoriev I.V."/>
        </authorList>
    </citation>
    <scope>NUCLEOTIDE SEQUENCE</scope>
    <source>
        <strain evidence="1">ATCC 90797</strain>
    </source>
</reference>
<keyword evidence="2" id="KW-1185">Reference proteome</keyword>
<evidence type="ECO:0000313" key="2">
    <source>
        <dbReference type="Proteomes" id="UP000807025"/>
    </source>
</evidence>
<accession>A0A9P5ZJL9</accession>